<reference evidence="1 2" key="1">
    <citation type="submission" date="2018-03" db="EMBL/GenBank/DDBJ databases">
        <title>Draft genome of Nitrosomonas supralitoralis APG5.</title>
        <authorList>
            <person name="Urakawa H."/>
            <person name="Lopez J.V."/>
        </authorList>
    </citation>
    <scope>NUCLEOTIDE SEQUENCE [LARGE SCALE GENOMIC DNA]</scope>
    <source>
        <strain evidence="1 2">APG5</strain>
    </source>
</reference>
<evidence type="ECO:0000313" key="2">
    <source>
        <dbReference type="Proteomes" id="UP000241912"/>
    </source>
</evidence>
<dbReference type="AlphaFoldDB" id="A0A2P7NU49"/>
<gene>
    <name evidence="1" type="ORF">C7H79_10725</name>
</gene>
<dbReference type="Proteomes" id="UP000241912">
    <property type="component" value="Unassembled WGS sequence"/>
</dbReference>
<comment type="caution">
    <text evidence="1">The sequence shown here is derived from an EMBL/GenBank/DDBJ whole genome shotgun (WGS) entry which is preliminary data.</text>
</comment>
<dbReference type="RefSeq" id="WP_106707265.1">
    <property type="nucleotide sequence ID" value="NZ_PXXU01000031.1"/>
</dbReference>
<keyword evidence="2" id="KW-1185">Reference proteome</keyword>
<accession>A0A2P7NU49</accession>
<organism evidence="1 2">
    <name type="scientific">Nitrosomonas supralitoralis</name>
    <dbReference type="NCBI Taxonomy" id="2116706"/>
    <lineage>
        <taxon>Bacteria</taxon>
        <taxon>Pseudomonadati</taxon>
        <taxon>Pseudomonadota</taxon>
        <taxon>Betaproteobacteria</taxon>
        <taxon>Nitrosomonadales</taxon>
        <taxon>Nitrosomonadaceae</taxon>
        <taxon>Nitrosomonas</taxon>
    </lineage>
</organism>
<dbReference type="EMBL" id="PXXU01000031">
    <property type="protein sequence ID" value="PSJ16965.1"/>
    <property type="molecule type" value="Genomic_DNA"/>
</dbReference>
<proteinExistence type="predicted"/>
<sequence length="95" mass="11000">MQYFIKNNAISRIAVAIAEIDAVIGLLPSHEETPLIIPNTADQLTQESNLLDKQDLIYRHEHFFHSISTLPINYRNTLKRGIVECMSKKQRGRFY</sequence>
<protein>
    <submittedName>
        <fullName evidence="1">Uncharacterized protein</fullName>
    </submittedName>
</protein>
<name>A0A2P7NU49_9PROT</name>
<evidence type="ECO:0000313" key="1">
    <source>
        <dbReference type="EMBL" id="PSJ16965.1"/>
    </source>
</evidence>